<keyword evidence="1" id="KW-0175">Coiled coil</keyword>
<evidence type="ECO:0000313" key="3">
    <source>
        <dbReference type="Proteomes" id="UP000179807"/>
    </source>
</evidence>
<dbReference type="EMBL" id="MLAK01000002">
    <property type="protein sequence ID" value="OHT17519.1"/>
    <property type="molecule type" value="Genomic_DNA"/>
</dbReference>
<evidence type="ECO:0000256" key="1">
    <source>
        <dbReference type="SAM" id="Coils"/>
    </source>
</evidence>
<keyword evidence="3" id="KW-1185">Reference proteome</keyword>
<feature type="coiled-coil region" evidence="1">
    <location>
        <begin position="355"/>
        <end position="382"/>
    </location>
</feature>
<name>A0A1J4L1X4_9EUKA</name>
<feature type="coiled-coil region" evidence="1">
    <location>
        <begin position="713"/>
        <end position="880"/>
    </location>
</feature>
<reference evidence="2" key="1">
    <citation type="submission" date="2016-10" db="EMBL/GenBank/DDBJ databases">
        <authorList>
            <person name="Benchimol M."/>
            <person name="Almeida L.G."/>
            <person name="Vasconcelos A.T."/>
            <person name="Perreira-Neves A."/>
            <person name="Rosa I.A."/>
            <person name="Tasca T."/>
            <person name="Bogo M.R."/>
            <person name="de Souza W."/>
        </authorList>
    </citation>
    <scope>NUCLEOTIDE SEQUENCE [LARGE SCALE GENOMIC DNA]</scope>
    <source>
        <strain evidence="2">K</strain>
    </source>
</reference>
<dbReference type="VEuPathDB" id="TrichDB:TRFO_02565"/>
<feature type="coiled-coil region" evidence="1">
    <location>
        <begin position="653"/>
        <end position="687"/>
    </location>
</feature>
<gene>
    <name evidence="2" type="ORF">TRFO_02565</name>
</gene>
<protein>
    <submittedName>
        <fullName evidence="2">Uncharacterized protein</fullName>
    </submittedName>
</protein>
<sequence>MTEASLEDSLSFGSDIEVGEPTFPDHTLITSAIALANSIHPSPMRFSDFQTRSENLSLIGQNLDELFSAPGTIHYDLDSRKNLQKIICSFIYGIVNESKDQSSYLSMKDLTTSKNSKSSSINFDFEKSSTIAHSTIDSNSISNPRMTKFSSQYEQNKGEFAKLNQKIASLHTETYKNNIETAQEKFEANLTISAQNAQIESLKEQISLLEKDKNDASIHAEYQHAIQSKDEVIDRLAQKISHLKNKILAQGEIIHKLQDQHNADKMTIHKLKADNQDLEYKVSTKVMKHNLNEDVQNELNKAHKRISELQKTVTSLSGICESQASDICEAREINHRSFELLNEQNVIIDGFHAYCTNIENEKQKLNSELSSLRQSNQKNIEQIGLSENARLQSEKIVNEVQKMLNEYFNSNIQNITETLQVILAEGDPLMKQKNRKLKQIIKGQIHFLQHFAETGEINNICIDPTKNIKGSVLKDTALVEISHIRKYIKENELLQPDDMKYEEGNSENHLSFQIAINEILRKECEKHKNSTKVLAEFKNSFGFKEGDNMVKIIHEKLKMCTSFMNDITNILKIGKDANRDLNVDINKDFNRIAKRVLEFIQQSLVLQEIVDGKLRHSIRFEGDLIDVPVAAVEIIKKLKKTKTKEIQSMKSDTSELRKALEVQRAQLAEMKNSIKVKDAEISNLKIEKVNVSSEFEQTKMAAELDSQSLRSQNQILVTQLAAANSKIENLTHENISIQKKLDENQREFSKKLKITVQEEVLSASATIDNVRKEAREIESKLKDKLRLCSQRIQVLKAKNTSLVNESAETAEKQRQIIDSLKSQNEELSNQISIIKREKEVEIRDKVDETRAVILSLQSEKRSLKSEVSALSSRCQQIEAAKDSYWKAQVSSVESQLRAFNKARSEELHEQHIAFLHRAASTLIKYVPRFGELSDESFISYLQKVGQSIGEYEVRLQQLQNRFLRNEMKK</sequence>
<organism evidence="2 3">
    <name type="scientific">Tritrichomonas foetus</name>
    <dbReference type="NCBI Taxonomy" id="1144522"/>
    <lineage>
        <taxon>Eukaryota</taxon>
        <taxon>Metamonada</taxon>
        <taxon>Parabasalia</taxon>
        <taxon>Tritrichomonadida</taxon>
        <taxon>Tritrichomonadidae</taxon>
        <taxon>Tritrichomonas</taxon>
    </lineage>
</organism>
<proteinExistence type="predicted"/>
<comment type="caution">
    <text evidence="2">The sequence shown here is derived from an EMBL/GenBank/DDBJ whole genome shotgun (WGS) entry which is preliminary data.</text>
</comment>
<feature type="coiled-coil region" evidence="1">
    <location>
        <begin position="192"/>
        <end position="246"/>
    </location>
</feature>
<accession>A0A1J4L1X4</accession>
<dbReference type="Proteomes" id="UP000179807">
    <property type="component" value="Unassembled WGS sequence"/>
</dbReference>
<dbReference type="GeneID" id="94825468"/>
<dbReference type="RefSeq" id="XP_068370655.1">
    <property type="nucleotide sequence ID" value="XM_068490764.1"/>
</dbReference>
<evidence type="ECO:0000313" key="2">
    <source>
        <dbReference type="EMBL" id="OHT17519.1"/>
    </source>
</evidence>
<dbReference type="AlphaFoldDB" id="A0A1J4L1X4"/>